<feature type="domain" description="ASCH" evidence="1">
    <location>
        <begin position="25"/>
        <end position="148"/>
    </location>
</feature>
<dbReference type="Pfam" id="PF04266">
    <property type="entry name" value="ASCH"/>
    <property type="match status" value="1"/>
</dbReference>
<dbReference type="CDD" id="cd06553">
    <property type="entry name" value="ASCH_Ef3133_like"/>
    <property type="match status" value="1"/>
</dbReference>
<proteinExistence type="predicted"/>
<evidence type="ECO:0000313" key="2">
    <source>
        <dbReference type="EMBL" id="NVY95866.1"/>
    </source>
</evidence>
<gene>
    <name evidence="2" type="ORF">HU830_01405</name>
</gene>
<comment type="caution">
    <text evidence="2">The sequence shown here is derived from an EMBL/GenBank/DDBJ whole genome shotgun (WGS) entry which is preliminary data.</text>
</comment>
<evidence type="ECO:0000313" key="3">
    <source>
        <dbReference type="Proteomes" id="UP000563523"/>
    </source>
</evidence>
<dbReference type="Gene3D" id="3.10.400.10">
    <property type="entry name" value="Sulfate adenylyltransferase"/>
    <property type="match status" value="1"/>
</dbReference>
<dbReference type="RefSeq" id="WP_176942030.1">
    <property type="nucleotide sequence ID" value="NZ_JABZEC010000001.1"/>
</dbReference>
<dbReference type="PANTHER" id="PTHR39203:SF1">
    <property type="entry name" value="CYTOPLASMIC PROTEIN"/>
    <property type="match status" value="1"/>
</dbReference>
<dbReference type="Proteomes" id="UP000563523">
    <property type="component" value="Unassembled WGS sequence"/>
</dbReference>
<protein>
    <submittedName>
        <fullName evidence="2">ASCH domain-containing protein</fullName>
    </submittedName>
</protein>
<dbReference type="SMART" id="SM01022">
    <property type="entry name" value="ASCH"/>
    <property type="match status" value="1"/>
</dbReference>
<evidence type="ECO:0000259" key="1">
    <source>
        <dbReference type="SMART" id="SM01022"/>
    </source>
</evidence>
<dbReference type="PANTHER" id="PTHR39203">
    <property type="entry name" value="CYTOPLASMIC PROTEIN-RELATED"/>
    <property type="match status" value="1"/>
</dbReference>
<sequence>MTAITDYWQQFKLQEQLQSDNYEAWSFGYYPQTIDELAQLVLQGQKTATTSGFTLYEHDGDALPLVGDYNIILDSQNQPVCITQTLVVEKVPFQQVTAEHAYLEGEGDRSLDYWRRVHWDFFQKEYQTAGLEFTPESLCVCELFKCVYQ</sequence>
<keyword evidence="3" id="KW-1185">Reference proteome</keyword>
<reference evidence="2 3" key="1">
    <citation type="submission" date="2020-06" db="EMBL/GenBank/DDBJ databases">
        <authorList>
            <person name="Kang J."/>
        </authorList>
    </citation>
    <scope>NUCLEOTIDE SEQUENCE [LARGE SCALE GENOMIC DNA]</scope>
    <source>
        <strain evidence="2 3">DCY120</strain>
    </source>
</reference>
<dbReference type="InterPro" id="IPR009326">
    <property type="entry name" value="DUF984"/>
</dbReference>
<name>A0A850R8Y8_9LACO</name>
<organism evidence="2 3">
    <name type="scientific">Bombilactobacillus apium</name>
    <dbReference type="NCBI Taxonomy" id="2675299"/>
    <lineage>
        <taxon>Bacteria</taxon>
        <taxon>Bacillati</taxon>
        <taxon>Bacillota</taxon>
        <taxon>Bacilli</taxon>
        <taxon>Lactobacillales</taxon>
        <taxon>Lactobacillaceae</taxon>
        <taxon>Bombilactobacillus</taxon>
    </lineage>
</organism>
<dbReference type="PIRSF" id="PIRSF021320">
    <property type="entry name" value="DUF984"/>
    <property type="match status" value="1"/>
</dbReference>
<dbReference type="InterPro" id="IPR015947">
    <property type="entry name" value="PUA-like_sf"/>
</dbReference>
<dbReference type="AlphaFoldDB" id="A0A850R8Y8"/>
<dbReference type="EMBL" id="JABZEC010000001">
    <property type="protein sequence ID" value="NVY95866.1"/>
    <property type="molecule type" value="Genomic_DNA"/>
</dbReference>
<accession>A0A850R8Y8</accession>
<dbReference type="SUPFAM" id="SSF88697">
    <property type="entry name" value="PUA domain-like"/>
    <property type="match status" value="1"/>
</dbReference>
<dbReference type="InterPro" id="IPR007374">
    <property type="entry name" value="ASCH_domain"/>
</dbReference>